<feature type="transmembrane region" description="Helical" evidence="5">
    <location>
        <begin position="192"/>
        <end position="210"/>
    </location>
</feature>
<feature type="transmembrane region" description="Helical" evidence="5">
    <location>
        <begin position="225"/>
        <end position="243"/>
    </location>
</feature>
<dbReference type="InterPro" id="IPR000620">
    <property type="entry name" value="EamA_dom"/>
</dbReference>
<feature type="transmembrane region" description="Helical" evidence="5">
    <location>
        <begin position="255"/>
        <end position="274"/>
    </location>
</feature>
<evidence type="ECO:0000256" key="1">
    <source>
        <dbReference type="ARBA" id="ARBA00004141"/>
    </source>
</evidence>
<comment type="subcellular location">
    <subcellularLocation>
        <location evidence="1">Membrane</location>
        <topology evidence="1">Multi-pass membrane protein</topology>
    </subcellularLocation>
</comment>
<dbReference type="Gene3D" id="1.10.3730.20">
    <property type="match status" value="1"/>
</dbReference>
<accession>A0A1B1TF45</accession>
<dbReference type="InterPro" id="IPR037185">
    <property type="entry name" value="EmrE-like"/>
</dbReference>
<reference evidence="7" key="2">
    <citation type="journal article" date="2015" name="ISME J.">
        <title>A new class of marine Euryarchaeota group II from the Mediterranean deep chlorophyll maximum.</title>
        <authorList>
            <person name="Martin-Cuadrado A.B."/>
            <person name="Garcia-Heredia I."/>
            <person name="Molto A.G."/>
            <person name="Lopez-Ubeda R."/>
            <person name="Kimes N."/>
            <person name="Lopez-Garcia P."/>
            <person name="Moreira D."/>
            <person name="Rodriguez-Valera F."/>
        </authorList>
    </citation>
    <scope>NUCLEOTIDE SEQUENCE</scope>
</reference>
<protein>
    <submittedName>
        <fullName evidence="7">Permease of the drug/metabolite transporter (DMT) superfamily</fullName>
    </submittedName>
</protein>
<evidence type="ECO:0000256" key="2">
    <source>
        <dbReference type="ARBA" id="ARBA00022692"/>
    </source>
</evidence>
<evidence type="ECO:0000313" key="7">
    <source>
        <dbReference type="EMBL" id="ANV80888.1"/>
    </source>
</evidence>
<dbReference type="PANTHER" id="PTHR32322">
    <property type="entry name" value="INNER MEMBRANE TRANSPORTER"/>
    <property type="match status" value="1"/>
</dbReference>
<organism evidence="7">
    <name type="scientific">uncultured Poseidoniia archaeon</name>
    <dbReference type="NCBI Taxonomy" id="1697135"/>
    <lineage>
        <taxon>Archaea</taxon>
        <taxon>Methanobacteriati</taxon>
        <taxon>Thermoplasmatota</taxon>
        <taxon>Candidatus Poseidoniia</taxon>
        <taxon>environmental samples</taxon>
    </lineage>
</organism>
<dbReference type="PANTHER" id="PTHR32322:SF2">
    <property type="entry name" value="EAMA DOMAIN-CONTAINING PROTEIN"/>
    <property type="match status" value="1"/>
</dbReference>
<evidence type="ECO:0000259" key="6">
    <source>
        <dbReference type="Pfam" id="PF00892"/>
    </source>
</evidence>
<keyword evidence="4 5" id="KW-0472">Membrane</keyword>
<evidence type="ECO:0000256" key="5">
    <source>
        <dbReference type="SAM" id="Phobius"/>
    </source>
</evidence>
<evidence type="ECO:0000256" key="3">
    <source>
        <dbReference type="ARBA" id="ARBA00022989"/>
    </source>
</evidence>
<sequence length="307" mass="33660">MKNILTHLKLLSVATIWGFGWPAGRVLANDIEPFAASWIRYVIAVFCFLIFLRIAKQWMVPSRGEWKRIALIGFFSTCVYQAFFMYGMQYTAAGDASLMITFNPFFTAILAIFFLDEKMTSRLAIGLTLGISGVAILFYYSPNVDISFTDRAIGDLLIAGAALSWACNTILMKKAMLLPAKDSKKPLSPLQLTVWSSVAGLFFLTPIMAIETMQYGIPQPSSEGWIAVVFLAIFSTVISYVWFADGILAIGAGKSALYVYLVPPIGIYSGYLLLDEKLGSALLISFILIVGGVAIAQSKPAKFKEAS</sequence>
<dbReference type="SUPFAM" id="SSF103481">
    <property type="entry name" value="Multidrug resistance efflux transporter EmrE"/>
    <property type="match status" value="2"/>
</dbReference>
<dbReference type="EMBL" id="KP211911">
    <property type="protein sequence ID" value="ANV80888.1"/>
    <property type="molecule type" value="Genomic_DNA"/>
</dbReference>
<keyword evidence="3 5" id="KW-1133">Transmembrane helix</keyword>
<dbReference type="GO" id="GO:0016020">
    <property type="term" value="C:membrane"/>
    <property type="evidence" value="ECO:0007669"/>
    <property type="project" value="UniProtKB-SubCell"/>
</dbReference>
<feature type="transmembrane region" description="Helical" evidence="5">
    <location>
        <begin position="122"/>
        <end position="140"/>
    </location>
</feature>
<name>A0A1B1TF45_9ARCH</name>
<evidence type="ECO:0000256" key="4">
    <source>
        <dbReference type="ARBA" id="ARBA00023136"/>
    </source>
</evidence>
<feature type="domain" description="EamA" evidence="6">
    <location>
        <begin position="153"/>
        <end position="295"/>
    </location>
</feature>
<feature type="transmembrane region" description="Helical" evidence="5">
    <location>
        <begin position="68"/>
        <end position="90"/>
    </location>
</feature>
<feature type="transmembrane region" description="Helical" evidence="5">
    <location>
        <begin position="152"/>
        <end position="171"/>
    </location>
</feature>
<feature type="domain" description="EamA" evidence="6">
    <location>
        <begin position="8"/>
        <end position="138"/>
    </location>
</feature>
<feature type="transmembrane region" description="Helical" evidence="5">
    <location>
        <begin position="280"/>
        <end position="296"/>
    </location>
</feature>
<proteinExistence type="predicted"/>
<feature type="transmembrane region" description="Helical" evidence="5">
    <location>
        <begin position="38"/>
        <end position="56"/>
    </location>
</feature>
<reference evidence="7" key="1">
    <citation type="submission" date="2014-11" db="EMBL/GenBank/DDBJ databases">
        <authorList>
            <person name="Zhu J."/>
            <person name="Qi W."/>
            <person name="Song R."/>
        </authorList>
    </citation>
    <scope>NUCLEOTIDE SEQUENCE</scope>
</reference>
<dbReference type="InterPro" id="IPR050638">
    <property type="entry name" value="AA-Vitamin_Transporters"/>
</dbReference>
<dbReference type="Pfam" id="PF00892">
    <property type="entry name" value="EamA"/>
    <property type="match status" value="2"/>
</dbReference>
<keyword evidence="2 5" id="KW-0812">Transmembrane</keyword>
<feature type="transmembrane region" description="Helical" evidence="5">
    <location>
        <begin position="96"/>
        <end position="115"/>
    </location>
</feature>
<dbReference type="AlphaFoldDB" id="A0A1B1TF45"/>